<dbReference type="Proteomes" id="UP001642406">
    <property type="component" value="Unassembled WGS sequence"/>
</dbReference>
<accession>A0ABP0C6D4</accession>
<name>A0ABP0C6D4_9PEZI</name>
<evidence type="ECO:0000313" key="2">
    <source>
        <dbReference type="EMBL" id="CAK7227575.1"/>
    </source>
</evidence>
<protein>
    <submittedName>
        <fullName evidence="2">Uncharacterized protein</fullName>
    </submittedName>
</protein>
<keyword evidence="1" id="KW-0812">Transmembrane</keyword>
<feature type="transmembrane region" description="Helical" evidence="1">
    <location>
        <begin position="28"/>
        <end position="55"/>
    </location>
</feature>
<feature type="transmembrane region" description="Helical" evidence="1">
    <location>
        <begin position="550"/>
        <end position="576"/>
    </location>
</feature>
<feature type="transmembrane region" description="Helical" evidence="1">
    <location>
        <begin position="105"/>
        <end position="131"/>
    </location>
</feature>
<gene>
    <name evidence="2" type="ORF">SBRCBS47491_006617</name>
</gene>
<keyword evidence="1" id="KW-1133">Transmembrane helix</keyword>
<evidence type="ECO:0000313" key="3">
    <source>
        <dbReference type="Proteomes" id="UP001642406"/>
    </source>
</evidence>
<dbReference type="EMBL" id="CAWUHC010000066">
    <property type="protein sequence ID" value="CAK7227575.1"/>
    <property type="molecule type" value="Genomic_DNA"/>
</dbReference>
<organism evidence="2 3">
    <name type="scientific">Sporothrix bragantina</name>
    <dbReference type="NCBI Taxonomy" id="671064"/>
    <lineage>
        <taxon>Eukaryota</taxon>
        <taxon>Fungi</taxon>
        <taxon>Dikarya</taxon>
        <taxon>Ascomycota</taxon>
        <taxon>Pezizomycotina</taxon>
        <taxon>Sordariomycetes</taxon>
        <taxon>Sordariomycetidae</taxon>
        <taxon>Ophiostomatales</taxon>
        <taxon>Ophiostomataceae</taxon>
        <taxon>Sporothrix</taxon>
    </lineage>
</organism>
<proteinExistence type="predicted"/>
<keyword evidence="3" id="KW-1185">Reference proteome</keyword>
<reference evidence="2 3" key="1">
    <citation type="submission" date="2024-01" db="EMBL/GenBank/DDBJ databases">
        <authorList>
            <person name="Allen C."/>
            <person name="Tagirdzhanova G."/>
        </authorList>
    </citation>
    <scope>NUCLEOTIDE SEQUENCE [LARGE SCALE GENOMIC DNA]</scope>
</reference>
<sequence>MVTAIQGFWYNYAEKRILDATVTLSLKYAGYLIAGLSTAVTLAGSSFWSICAFILHSNLARRQQDVTALHLQHQVTLVNSGSAISAMTDGAKTMMAWWSRGIRCIFWRTISFILPPFIVWAGFVAAGVFVANVATTSYGSTVVRVKPDNCGFVTVATSSLQSLSAYGTKVLNDTYQARAYMANFYQNRTSSAAAAEPIFVTAALPYTTDAAAACPVPDVTLCTPGHNGAFSLTSLPIDSQTMLGINAKKDERVTLTMSTTCSPLDHTGFVSVVNDPETNLTEALYFLGPLNNNISNFTYSYADQLVNTSVAYLLDTVYSYGANASAGAWTPIPQLARDDADLALLFFSQNSAKYFGPVFDPFFLANGTFTEPFDNGLLYKPNAFVQTMICADQYTLCNPNTNTCTPTGGLLTMRKTALAQNTPGFNATQYATATRIVNAVTHAGTYNSVNGLGAAALFATNQLSQRVSQALPDTQWQTEVAGWFGTSLAKVQAAIVEFAVNGQNLGPYMYVDSPYAGTTSTDAFDKAVNQALQNQCTAQLVQLTGFMQNFSFLGIMVVACVTVFLFVMSLSLGTIVDKIGHNGPARTARQTDHRFHLLRMAMGSPSGPGNAWESRAFDVPVLTQGTERFARPAPVADPNTELASYACAAPLLPAVHRVNGAGGIGSGP</sequence>
<keyword evidence="1" id="KW-0472">Membrane</keyword>
<evidence type="ECO:0000256" key="1">
    <source>
        <dbReference type="SAM" id="Phobius"/>
    </source>
</evidence>
<comment type="caution">
    <text evidence="2">The sequence shown here is derived from an EMBL/GenBank/DDBJ whole genome shotgun (WGS) entry which is preliminary data.</text>
</comment>